<accession>A0A6A6W2Z9</accession>
<evidence type="ECO:0000313" key="6">
    <source>
        <dbReference type="EMBL" id="KAF2756935.1"/>
    </source>
</evidence>
<feature type="compositionally biased region" description="Low complexity" evidence="4">
    <location>
        <begin position="612"/>
        <end position="639"/>
    </location>
</feature>
<evidence type="ECO:0000256" key="3">
    <source>
        <dbReference type="ARBA" id="ARBA00022833"/>
    </source>
</evidence>
<dbReference type="RefSeq" id="XP_033599386.1">
    <property type="nucleotide sequence ID" value="XM_033745573.1"/>
</dbReference>
<keyword evidence="3" id="KW-0862">Zinc</keyword>
<dbReference type="Gene3D" id="3.30.40.10">
    <property type="entry name" value="Zinc/RING finger domain, C3HC4 (zinc finger)"/>
    <property type="match status" value="1"/>
</dbReference>
<sequence>MSDASPIPNKLYRLALSPQKKIKYFYARGRKHFERRVFEQRSFLETFRVMDGVPLAARPRFYNNLPLYEVNAGADQYDESMDDSDMEIETDQDGYPRVDGDNQGDRLYMINARSTSCVYSFEEHDDDDDDSEAASDPQDNALSKLIPDLDKPLPAVTGQNRSCWIETPENGVEHWRAKLEYRHQQSLKLSRTPSVAHHPSRAEWEEDLQITGVIREMVRHLEGELAKRSSLSRPLTYHEHGCVFIYRRIDLPTGPASCSHPLCRYRSPGHIKSHTKCVTIENVVSNFMLEGPPLLNIANGEIPIYTRDLVHFTPYHRGLIKMWFCVSCLEDLWGRYKDSPTEDGSLTPSTFTSVENGQKSTSASRSSALSEQYTDTSPTTMRPPPRPLPSSVCPPSSVNSRKRASTSTASPEPPRTPRIRLVDNTEPAREYNDPSILGLDGTTDIKAMNNGKTQIYVMLDSSGDEEKDRESQTHIQADTDDGSEYVDVRQFHESRPENNEFLGYASLPKHDFDDCNDLMPARPRTAEKLDTRTVRFAETAVLIPFVPHTTLRFARDVEYIPTAPYPSPGPESDIDPDTIDHAPTTLVSVDAPCSHYNSLAVRPRSRIRSSRKTNTSTRTRNKPQPSFKPTTTKPTTKPTSPTPKRPRYGTAPIIKFASPPSPLSHQPPTPTLWCLCRSPIDGSAMLACAATTCHIGWMHVACLKESERPRVGVLAKGEWVCPVCVGGAGWEYLGESRNDEGEKNGEEGEGVRKGKGEAARNRPVGEVEQQVEEQQVQDDDDTSKHTAYAKVLAQFAAVEDIFRVSQASRAYS</sequence>
<dbReference type="InterPro" id="IPR013083">
    <property type="entry name" value="Znf_RING/FYVE/PHD"/>
</dbReference>
<keyword evidence="7" id="KW-1185">Reference proteome</keyword>
<feature type="domain" description="Zinc finger PHD-type" evidence="5">
    <location>
        <begin position="673"/>
        <end position="725"/>
    </location>
</feature>
<dbReference type="SMART" id="SM00249">
    <property type="entry name" value="PHD"/>
    <property type="match status" value="1"/>
</dbReference>
<feature type="compositionally biased region" description="Polar residues" evidence="4">
    <location>
        <begin position="342"/>
        <end position="359"/>
    </location>
</feature>
<keyword evidence="2" id="KW-0863">Zinc-finger</keyword>
<dbReference type="AlphaFoldDB" id="A0A6A6W2Z9"/>
<feature type="region of interest" description="Disordered" evidence="4">
    <location>
        <begin position="735"/>
        <end position="783"/>
    </location>
</feature>
<feature type="region of interest" description="Disordered" evidence="4">
    <location>
        <begin position="600"/>
        <end position="664"/>
    </location>
</feature>
<feature type="compositionally biased region" description="Basic and acidic residues" evidence="4">
    <location>
        <begin position="735"/>
        <end position="765"/>
    </location>
</feature>
<feature type="compositionally biased region" description="Acidic residues" evidence="4">
    <location>
        <begin position="769"/>
        <end position="781"/>
    </location>
</feature>
<dbReference type="Proteomes" id="UP000799437">
    <property type="component" value="Unassembled WGS sequence"/>
</dbReference>
<dbReference type="GO" id="GO:0008270">
    <property type="term" value="F:zinc ion binding"/>
    <property type="evidence" value="ECO:0007669"/>
    <property type="project" value="UniProtKB-KW"/>
</dbReference>
<feature type="region of interest" description="Disordered" evidence="4">
    <location>
        <begin position="122"/>
        <end position="154"/>
    </location>
</feature>
<keyword evidence="1" id="KW-0479">Metal-binding</keyword>
<feature type="compositionally biased region" description="Low complexity" evidence="4">
    <location>
        <begin position="360"/>
        <end position="380"/>
    </location>
</feature>
<evidence type="ECO:0000256" key="4">
    <source>
        <dbReference type="SAM" id="MobiDB-lite"/>
    </source>
</evidence>
<feature type="compositionally biased region" description="Low complexity" evidence="4">
    <location>
        <begin position="389"/>
        <end position="399"/>
    </location>
</feature>
<proteinExistence type="predicted"/>
<organism evidence="6 7">
    <name type="scientific">Pseudovirgaria hyperparasitica</name>
    <dbReference type="NCBI Taxonomy" id="470096"/>
    <lineage>
        <taxon>Eukaryota</taxon>
        <taxon>Fungi</taxon>
        <taxon>Dikarya</taxon>
        <taxon>Ascomycota</taxon>
        <taxon>Pezizomycotina</taxon>
        <taxon>Dothideomycetes</taxon>
        <taxon>Dothideomycetes incertae sedis</taxon>
        <taxon>Acrospermales</taxon>
        <taxon>Acrospermaceae</taxon>
        <taxon>Pseudovirgaria</taxon>
    </lineage>
</organism>
<dbReference type="InterPro" id="IPR001965">
    <property type="entry name" value="Znf_PHD"/>
</dbReference>
<feature type="region of interest" description="Disordered" evidence="4">
    <location>
        <begin position="462"/>
        <end position="483"/>
    </location>
</feature>
<name>A0A6A6W2Z9_9PEZI</name>
<gene>
    <name evidence="6" type="ORF">EJ05DRAFT_486944</name>
</gene>
<feature type="compositionally biased region" description="Basic and acidic residues" evidence="4">
    <location>
        <begin position="420"/>
        <end position="432"/>
    </location>
</feature>
<evidence type="ECO:0000313" key="7">
    <source>
        <dbReference type="Proteomes" id="UP000799437"/>
    </source>
</evidence>
<evidence type="ECO:0000259" key="5">
    <source>
        <dbReference type="SMART" id="SM00249"/>
    </source>
</evidence>
<reference evidence="6" key="1">
    <citation type="journal article" date="2020" name="Stud. Mycol.">
        <title>101 Dothideomycetes genomes: a test case for predicting lifestyles and emergence of pathogens.</title>
        <authorList>
            <person name="Haridas S."/>
            <person name="Albert R."/>
            <person name="Binder M."/>
            <person name="Bloem J."/>
            <person name="Labutti K."/>
            <person name="Salamov A."/>
            <person name="Andreopoulos B."/>
            <person name="Baker S."/>
            <person name="Barry K."/>
            <person name="Bills G."/>
            <person name="Bluhm B."/>
            <person name="Cannon C."/>
            <person name="Castanera R."/>
            <person name="Culley D."/>
            <person name="Daum C."/>
            <person name="Ezra D."/>
            <person name="Gonzalez J."/>
            <person name="Henrissat B."/>
            <person name="Kuo A."/>
            <person name="Liang C."/>
            <person name="Lipzen A."/>
            <person name="Lutzoni F."/>
            <person name="Magnuson J."/>
            <person name="Mondo S."/>
            <person name="Nolan M."/>
            <person name="Ohm R."/>
            <person name="Pangilinan J."/>
            <person name="Park H.-J."/>
            <person name="Ramirez L."/>
            <person name="Alfaro M."/>
            <person name="Sun H."/>
            <person name="Tritt A."/>
            <person name="Yoshinaga Y."/>
            <person name="Zwiers L.-H."/>
            <person name="Turgeon B."/>
            <person name="Goodwin S."/>
            <person name="Spatafora J."/>
            <person name="Crous P."/>
            <person name="Grigoriev I."/>
        </authorList>
    </citation>
    <scope>NUCLEOTIDE SEQUENCE</scope>
    <source>
        <strain evidence="6">CBS 121739</strain>
    </source>
</reference>
<evidence type="ECO:0000256" key="2">
    <source>
        <dbReference type="ARBA" id="ARBA00022771"/>
    </source>
</evidence>
<feature type="region of interest" description="Disordered" evidence="4">
    <location>
        <begin position="339"/>
        <end position="436"/>
    </location>
</feature>
<dbReference type="SUPFAM" id="SSF57903">
    <property type="entry name" value="FYVE/PHD zinc finger"/>
    <property type="match status" value="1"/>
</dbReference>
<feature type="compositionally biased region" description="Acidic residues" evidence="4">
    <location>
        <begin position="123"/>
        <end position="133"/>
    </location>
</feature>
<evidence type="ECO:0000256" key="1">
    <source>
        <dbReference type="ARBA" id="ARBA00022723"/>
    </source>
</evidence>
<dbReference type="GeneID" id="54486627"/>
<dbReference type="EMBL" id="ML996574">
    <property type="protein sequence ID" value="KAF2756935.1"/>
    <property type="molecule type" value="Genomic_DNA"/>
</dbReference>
<dbReference type="InterPro" id="IPR011011">
    <property type="entry name" value="Znf_FYVE_PHD"/>
</dbReference>
<protein>
    <recommendedName>
        <fullName evidence="5">Zinc finger PHD-type domain-containing protein</fullName>
    </recommendedName>
</protein>